<organism evidence="2 3">
    <name type="scientific">Fopius arisanus</name>
    <dbReference type="NCBI Taxonomy" id="64838"/>
    <lineage>
        <taxon>Eukaryota</taxon>
        <taxon>Metazoa</taxon>
        <taxon>Ecdysozoa</taxon>
        <taxon>Arthropoda</taxon>
        <taxon>Hexapoda</taxon>
        <taxon>Insecta</taxon>
        <taxon>Pterygota</taxon>
        <taxon>Neoptera</taxon>
        <taxon>Endopterygota</taxon>
        <taxon>Hymenoptera</taxon>
        <taxon>Apocrita</taxon>
        <taxon>Ichneumonoidea</taxon>
        <taxon>Braconidae</taxon>
        <taxon>Opiinae</taxon>
        <taxon>Fopius</taxon>
    </lineage>
</organism>
<reference evidence="3" key="1">
    <citation type="submission" date="2025-08" db="UniProtKB">
        <authorList>
            <consortium name="RefSeq"/>
        </authorList>
    </citation>
    <scope>IDENTIFICATION</scope>
    <source>
        <strain evidence="3">USDA-PBARC FA_bdor</strain>
        <tissue evidence="3">Whole organism</tissue>
    </source>
</reference>
<proteinExistence type="predicted"/>
<sequence length="490" mass="56534">MEKKKSSRRKKIQDDEKELNEEDPHEEEKRSLRSQISELEDLITEIEFALNQPKFGDIDNTEMLELPVQPMRSYRLKNVDCLLQYELYKLSGLYCAKFTKHEYIFNFSPFSTIKNGSLYTLQFFTENGSGRIGKYIMPSSGILENILQDTPIDKLTGLIPFFRNCKRHLDCYVDRKEQFEKLKELTKNVKNIRVDADYSFVLITCNFLQVYRKSSDNFVDIAVYLSYDYGKARPSTVNVDWSMKKKPSEDDVKGLKSFVKIFRVENLIGAYRHIEESNHNIFSWKATEVGEEILNVNDLSDSEEEGPRPTRSRRVPTKRKRSPSLEENKETEEEAGSQVSEEPERFKQPTKKPVIKKSRPKPKAQPKTLPKAQPKAKPKAQPKTQPKVQTKTQPGQNSPQKVPQPIKKSKIRQSTLNFSKLPPKDSDDSTPHGKNPMKNPRIMKAVSSTPLHRSKKNRQQPNTLVDISPIVAEKTQKKLTKGKEGAKKKK</sequence>
<dbReference type="GeneID" id="105270071"/>
<feature type="compositionally biased region" description="Acidic residues" evidence="1">
    <location>
        <begin position="15"/>
        <end position="25"/>
    </location>
</feature>
<accession>A0A9R1TEV2</accession>
<name>A0A9R1TEV2_9HYME</name>
<feature type="compositionally biased region" description="Basic residues" evidence="1">
    <location>
        <begin position="310"/>
        <end position="322"/>
    </location>
</feature>
<dbReference type="RefSeq" id="XP_011309064.1">
    <property type="nucleotide sequence ID" value="XM_011310762.1"/>
</dbReference>
<gene>
    <name evidence="3" type="primary">LOC105270071</name>
</gene>
<feature type="region of interest" description="Disordered" evidence="1">
    <location>
        <begin position="1"/>
        <end position="33"/>
    </location>
</feature>
<dbReference type="OrthoDB" id="7698633at2759"/>
<feature type="compositionally biased region" description="Basic and acidic residues" evidence="1">
    <location>
        <begin position="422"/>
        <end position="431"/>
    </location>
</feature>
<dbReference type="KEGG" id="fas:105270071"/>
<evidence type="ECO:0000256" key="1">
    <source>
        <dbReference type="SAM" id="MobiDB-lite"/>
    </source>
</evidence>
<feature type="compositionally biased region" description="Basic residues" evidence="1">
    <location>
        <begin position="348"/>
        <end position="364"/>
    </location>
</feature>
<evidence type="ECO:0000313" key="2">
    <source>
        <dbReference type="Proteomes" id="UP000694866"/>
    </source>
</evidence>
<feature type="region of interest" description="Disordered" evidence="1">
    <location>
        <begin position="297"/>
        <end position="490"/>
    </location>
</feature>
<feature type="compositionally biased region" description="Low complexity" evidence="1">
    <location>
        <begin position="381"/>
        <end position="394"/>
    </location>
</feature>
<dbReference type="AlphaFoldDB" id="A0A9R1TEV2"/>
<dbReference type="Proteomes" id="UP000694866">
    <property type="component" value="Unplaced"/>
</dbReference>
<evidence type="ECO:0000313" key="3">
    <source>
        <dbReference type="RefSeq" id="XP_011309064.1"/>
    </source>
</evidence>
<protein>
    <submittedName>
        <fullName evidence="3">Uncharacterized protein</fullName>
    </submittedName>
</protein>
<feature type="compositionally biased region" description="Basic residues" evidence="1">
    <location>
        <begin position="1"/>
        <end position="11"/>
    </location>
</feature>
<feature type="compositionally biased region" description="Basic and acidic residues" evidence="1">
    <location>
        <begin position="481"/>
        <end position="490"/>
    </location>
</feature>
<keyword evidence="2" id="KW-1185">Reference proteome</keyword>